<proteinExistence type="inferred from homology"/>
<evidence type="ECO:0000313" key="3">
    <source>
        <dbReference type="EMBL" id="CDW89469.1"/>
    </source>
</evidence>
<reference evidence="3 4" key="1">
    <citation type="submission" date="2014-06" db="EMBL/GenBank/DDBJ databases">
        <authorList>
            <person name="Swart Estienne"/>
        </authorList>
    </citation>
    <scope>NUCLEOTIDE SEQUENCE [LARGE SCALE GENOMIC DNA]</scope>
    <source>
        <strain evidence="3 4">130c</strain>
    </source>
</reference>
<sequence length="418" mass="48079">MNQDNLKQIQTKVHPLNLNLKKKVKNPELFIADRPQNQIKLLTYNIQMIPKSLQGEYQSGYQEERLLDIFKNLGEYDIVCFQEAWGLFQEIKQLLMLYAQKAGFLYVAETRDPNFSSTYLGDAGIMIVSRFYIKKSQSIQYSFGVGNDGWTRRGVLYTQISIGGKEIQDSNGNSKIIDSAILHLFTTHMQSSHFYPTNVAPSTLKQSIVCRTEQCRELSSFIGEQLKQSKLGPTDLVLLTGDMNISGREINPIMTKRLIKENPLFADVIKELYLEYRILTELLSQGQQNTVIDLLRRDNKDHLDELCTFGDYYLNEIGECVPTETVLTVKNEQCFKELLDYIFQIKHNDGPSKQEQCQSKSGEISSKALLRMLPGSTQIQKFFIKGRPYTQTSDHYGISTDIEYLEFDDENDLLKKFD</sequence>
<evidence type="ECO:0000259" key="2">
    <source>
        <dbReference type="Pfam" id="PF03372"/>
    </source>
</evidence>
<evidence type="ECO:0000256" key="1">
    <source>
        <dbReference type="ARBA" id="ARBA00006335"/>
    </source>
</evidence>
<dbReference type="AlphaFoldDB" id="A0A078B4X1"/>
<dbReference type="Gene3D" id="3.60.10.10">
    <property type="entry name" value="Endonuclease/exonuclease/phosphatase"/>
    <property type="match status" value="1"/>
</dbReference>
<dbReference type="InterPro" id="IPR005135">
    <property type="entry name" value="Endo/exonuclease/phosphatase"/>
</dbReference>
<dbReference type="Pfam" id="PF03372">
    <property type="entry name" value="Exo_endo_phos"/>
    <property type="match status" value="1"/>
</dbReference>
<feature type="domain" description="Endonuclease/exonuclease/phosphatase" evidence="2">
    <location>
        <begin position="42"/>
        <end position="245"/>
    </location>
</feature>
<dbReference type="Proteomes" id="UP000039865">
    <property type="component" value="Unassembled WGS sequence"/>
</dbReference>
<accession>A0A078B4X1</accession>
<dbReference type="GO" id="GO:0004767">
    <property type="term" value="F:sphingomyelin phosphodiesterase activity"/>
    <property type="evidence" value="ECO:0007669"/>
    <property type="project" value="InterPro"/>
</dbReference>
<dbReference type="PANTHER" id="PTHR16320">
    <property type="entry name" value="SPHINGOMYELINASE FAMILY MEMBER"/>
    <property type="match status" value="1"/>
</dbReference>
<dbReference type="EMBL" id="CCKQ01017577">
    <property type="protein sequence ID" value="CDW89469.1"/>
    <property type="molecule type" value="Genomic_DNA"/>
</dbReference>
<dbReference type="InParanoid" id="A0A078B4X1"/>
<evidence type="ECO:0000313" key="4">
    <source>
        <dbReference type="Proteomes" id="UP000039865"/>
    </source>
</evidence>
<dbReference type="InterPro" id="IPR038772">
    <property type="entry name" value="Sph/SMPD2-like"/>
</dbReference>
<keyword evidence="4" id="KW-1185">Reference proteome</keyword>
<dbReference type="OMA" id="RTEQCRE"/>
<protein>
    <recommendedName>
        <fullName evidence="2">Endonuclease/exonuclease/phosphatase domain-containing protein</fullName>
    </recommendedName>
</protein>
<name>A0A078B4X1_STYLE</name>
<organism evidence="3 4">
    <name type="scientific">Stylonychia lemnae</name>
    <name type="common">Ciliate</name>
    <dbReference type="NCBI Taxonomy" id="5949"/>
    <lineage>
        <taxon>Eukaryota</taxon>
        <taxon>Sar</taxon>
        <taxon>Alveolata</taxon>
        <taxon>Ciliophora</taxon>
        <taxon>Intramacronucleata</taxon>
        <taxon>Spirotrichea</taxon>
        <taxon>Stichotrichia</taxon>
        <taxon>Sporadotrichida</taxon>
        <taxon>Oxytrichidae</taxon>
        <taxon>Stylonychinae</taxon>
        <taxon>Stylonychia</taxon>
    </lineage>
</organism>
<gene>
    <name evidence="3" type="primary">Contig5783.g6193</name>
    <name evidence="3" type="ORF">STYLEM_18602</name>
</gene>
<dbReference type="SUPFAM" id="SSF56219">
    <property type="entry name" value="DNase I-like"/>
    <property type="match status" value="1"/>
</dbReference>
<dbReference type="InterPro" id="IPR036691">
    <property type="entry name" value="Endo/exonu/phosph_ase_sf"/>
</dbReference>
<comment type="similarity">
    <text evidence="1">Belongs to the neutral sphingomyelinase family.</text>
</comment>
<dbReference type="GO" id="GO:0005737">
    <property type="term" value="C:cytoplasm"/>
    <property type="evidence" value="ECO:0007669"/>
    <property type="project" value="TreeGrafter"/>
</dbReference>
<dbReference type="OrthoDB" id="40902at2759"/>
<dbReference type="PANTHER" id="PTHR16320:SF1">
    <property type="entry name" value="SPHINGOMYELINASE DDB_G0288017"/>
    <property type="match status" value="1"/>
</dbReference>